<evidence type="ECO:0000313" key="3">
    <source>
        <dbReference type="Proteomes" id="UP000719766"/>
    </source>
</evidence>
<dbReference type="GeneID" id="64605358"/>
<dbReference type="AlphaFoldDB" id="A0A9P7AHJ7"/>
<protein>
    <submittedName>
        <fullName evidence="2">Uncharacterized protein</fullName>
    </submittedName>
</protein>
<name>A0A9P7AHJ7_9AGAM</name>
<proteinExistence type="predicted"/>
<dbReference type="RefSeq" id="XP_041156567.1">
    <property type="nucleotide sequence ID" value="XM_041311594.1"/>
</dbReference>
<dbReference type="EMBL" id="JABBWE010000058">
    <property type="protein sequence ID" value="KAG1789507.1"/>
    <property type="molecule type" value="Genomic_DNA"/>
</dbReference>
<accession>A0A9P7AHJ7</accession>
<organism evidence="2 3">
    <name type="scientific">Suillus plorans</name>
    <dbReference type="NCBI Taxonomy" id="116603"/>
    <lineage>
        <taxon>Eukaryota</taxon>
        <taxon>Fungi</taxon>
        <taxon>Dikarya</taxon>
        <taxon>Basidiomycota</taxon>
        <taxon>Agaricomycotina</taxon>
        <taxon>Agaricomycetes</taxon>
        <taxon>Agaricomycetidae</taxon>
        <taxon>Boletales</taxon>
        <taxon>Suillineae</taxon>
        <taxon>Suillaceae</taxon>
        <taxon>Suillus</taxon>
    </lineage>
</organism>
<comment type="caution">
    <text evidence="2">The sequence shown here is derived from an EMBL/GenBank/DDBJ whole genome shotgun (WGS) entry which is preliminary data.</text>
</comment>
<feature type="region of interest" description="Disordered" evidence="1">
    <location>
        <begin position="102"/>
        <end position="144"/>
    </location>
</feature>
<dbReference type="OrthoDB" id="2682188at2759"/>
<feature type="compositionally biased region" description="Polar residues" evidence="1">
    <location>
        <begin position="119"/>
        <end position="144"/>
    </location>
</feature>
<gene>
    <name evidence="2" type="ORF">HD556DRAFT_774701</name>
</gene>
<evidence type="ECO:0000313" key="2">
    <source>
        <dbReference type="EMBL" id="KAG1789507.1"/>
    </source>
</evidence>
<keyword evidence="3" id="KW-1185">Reference proteome</keyword>
<evidence type="ECO:0000256" key="1">
    <source>
        <dbReference type="SAM" id="MobiDB-lite"/>
    </source>
</evidence>
<dbReference type="Proteomes" id="UP000719766">
    <property type="component" value="Unassembled WGS sequence"/>
</dbReference>
<sequence length="426" mass="45848">MSTSSYIFPDPSSLPAIPTASIHEFSILSPRSSAISTQPDDNWKYSLSTDISHSSGHFSLTSDRSSLHSLSDEETSEHSQTAELLAEGITIRTNRRLLAQPLSVRPLKTHRQRSVPIAQPQTPTKTTRQGPAPSITGQQMPTKSWATRVQTPMSTHPSQPLPLVIAPPLSPPPFIIAPCSPPLKHTVSSPSAARVSRVKSTSPAPIIPNPPPSPPPFIIAPCSPPLKHTVSSPSAARVSCIKSTSAAPIIPNPPPSPPPFIIAPCSPRLKHTVSSPSAVRASHIKSNTCQLYGQTGGVSTASRPRSRVENAGLLNPVQISMSMRGTEQGVSITNHIYLMSDSRLTGCPNDADSERVSMEICAYLHDLSLHSMTMDEIWRCIDQVDGYGPLTWQAILVKLGIPEERIPHILAIMARASNESKILRSS</sequence>
<reference evidence="2" key="1">
    <citation type="journal article" date="2020" name="New Phytol.">
        <title>Comparative genomics reveals dynamic genome evolution in host specialist ectomycorrhizal fungi.</title>
        <authorList>
            <person name="Lofgren L.A."/>
            <person name="Nguyen N.H."/>
            <person name="Vilgalys R."/>
            <person name="Ruytinx J."/>
            <person name="Liao H.L."/>
            <person name="Branco S."/>
            <person name="Kuo A."/>
            <person name="LaButti K."/>
            <person name="Lipzen A."/>
            <person name="Andreopoulos W."/>
            <person name="Pangilinan J."/>
            <person name="Riley R."/>
            <person name="Hundley H."/>
            <person name="Na H."/>
            <person name="Barry K."/>
            <person name="Grigoriev I.V."/>
            <person name="Stajich J.E."/>
            <person name="Kennedy P.G."/>
        </authorList>
    </citation>
    <scope>NUCLEOTIDE SEQUENCE</scope>
    <source>
        <strain evidence="2">S12</strain>
    </source>
</reference>